<evidence type="ECO:0000256" key="5">
    <source>
        <dbReference type="ARBA" id="ARBA00022857"/>
    </source>
</evidence>
<evidence type="ECO:0000256" key="7">
    <source>
        <dbReference type="ARBA" id="ARBA00023033"/>
    </source>
</evidence>
<evidence type="ECO:0000256" key="1">
    <source>
        <dbReference type="ARBA" id="ARBA00001974"/>
    </source>
</evidence>
<evidence type="ECO:0000256" key="6">
    <source>
        <dbReference type="ARBA" id="ARBA00023002"/>
    </source>
</evidence>
<organism evidence="9 10">
    <name type="scientific">Megaselia scalaris</name>
    <name type="common">Humpbacked fly</name>
    <name type="synonym">Phora scalaris</name>
    <dbReference type="NCBI Taxonomy" id="36166"/>
    <lineage>
        <taxon>Eukaryota</taxon>
        <taxon>Metazoa</taxon>
        <taxon>Ecdysozoa</taxon>
        <taxon>Arthropoda</taxon>
        <taxon>Hexapoda</taxon>
        <taxon>Insecta</taxon>
        <taxon>Pterygota</taxon>
        <taxon>Neoptera</taxon>
        <taxon>Endopterygota</taxon>
        <taxon>Diptera</taxon>
        <taxon>Brachycera</taxon>
        <taxon>Muscomorpha</taxon>
        <taxon>Platypezoidea</taxon>
        <taxon>Phoridae</taxon>
        <taxon>Megaseliini</taxon>
        <taxon>Megaselia</taxon>
    </lineage>
</organism>
<comment type="similarity">
    <text evidence="2 8">Belongs to the FMO family.</text>
</comment>
<proteinExistence type="inferred from homology"/>
<dbReference type="PRINTS" id="PR00370">
    <property type="entry name" value="FMOXYGENASE"/>
</dbReference>
<keyword evidence="7 8" id="KW-0503">Monooxygenase</keyword>
<protein>
    <recommendedName>
        <fullName evidence="8">Flavin-containing monooxygenase</fullName>
        <ecNumber evidence="8">1.-.-.-</ecNumber>
    </recommendedName>
</protein>
<dbReference type="GO" id="GO:0050661">
    <property type="term" value="F:NADP binding"/>
    <property type="evidence" value="ECO:0007669"/>
    <property type="project" value="InterPro"/>
</dbReference>
<dbReference type="SUPFAM" id="SSF51905">
    <property type="entry name" value="FAD/NAD(P)-binding domain"/>
    <property type="match status" value="2"/>
</dbReference>
<keyword evidence="6 8" id="KW-0560">Oxidoreductase</keyword>
<name>T1H1R1_MEGSC</name>
<dbReference type="Proteomes" id="UP000015102">
    <property type="component" value="Unassembled WGS sequence"/>
</dbReference>
<dbReference type="FunFam" id="3.50.50.60:FF:000138">
    <property type="entry name" value="Flavin-containing monooxygenase"/>
    <property type="match status" value="1"/>
</dbReference>
<dbReference type="PANTHER" id="PTHR23023">
    <property type="entry name" value="DIMETHYLANILINE MONOOXYGENASE"/>
    <property type="match status" value="1"/>
</dbReference>
<dbReference type="STRING" id="36166.T1H1R1"/>
<dbReference type="AlphaFoldDB" id="T1H1R1"/>
<dbReference type="InterPro" id="IPR036188">
    <property type="entry name" value="FAD/NAD-bd_sf"/>
</dbReference>
<evidence type="ECO:0000256" key="2">
    <source>
        <dbReference type="ARBA" id="ARBA00009183"/>
    </source>
</evidence>
<comment type="cofactor">
    <cofactor evidence="1 8">
        <name>FAD</name>
        <dbReference type="ChEBI" id="CHEBI:57692"/>
    </cofactor>
</comment>
<evidence type="ECO:0000313" key="9">
    <source>
        <dbReference type="EnsemblMetazoa" id="MESCA010129-PA"/>
    </source>
</evidence>
<dbReference type="EnsemblMetazoa" id="MESCA010129-RA">
    <property type="protein sequence ID" value="MESCA010129-PA"/>
    <property type="gene ID" value="MESCA010129"/>
</dbReference>
<dbReference type="EMBL" id="CAQQ02382460">
    <property type="status" value="NOT_ANNOTATED_CDS"/>
    <property type="molecule type" value="Genomic_DNA"/>
</dbReference>
<dbReference type="GO" id="GO:0004499">
    <property type="term" value="F:N,N-dimethylaniline monooxygenase activity"/>
    <property type="evidence" value="ECO:0007669"/>
    <property type="project" value="InterPro"/>
</dbReference>
<dbReference type="Gene3D" id="3.50.50.60">
    <property type="entry name" value="FAD/NAD(P)-binding domain"/>
    <property type="match status" value="2"/>
</dbReference>
<reference evidence="10" key="1">
    <citation type="submission" date="2013-02" db="EMBL/GenBank/DDBJ databases">
        <authorList>
            <person name="Hughes D."/>
        </authorList>
    </citation>
    <scope>NUCLEOTIDE SEQUENCE</scope>
    <source>
        <strain>Durham</strain>
        <strain evidence="10">NC isolate 2 -- Noor lab</strain>
    </source>
</reference>
<dbReference type="Pfam" id="PF00743">
    <property type="entry name" value="FMO-like"/>
    <property type="match status" value="2"/>
</dbReference>
<keyword evidence="4 8" id="KW-0274">FAD</keyword>
<evidence type="ECO:0000313" key="10">
    <source>
        <dbReference type="Proteomes" id="UP000015102"/>
    </source>
</evidence>
<dbReference type="InterPro" id="IPR000960">
    <property type="entry name" value="Flavin_mOase"/>
</dbReference>
<dbReference type="HOGENOM" id="CLU_006909_3_0_1"/>
<keyword evidence="3 8" id="KW-0285">Flavoprotein</keyword>
<dbReference type="InterPro" id="IPR050346">
    <property type="entry name" value="FMO-like"/>
</dbReference>
<dbReference type="InterPro" id="IPR020946">
    <property type="entry name" value="Flavin_mOase-like"/>
</dbReference>
<reference evidence="9" key="2">
    <citation type="submission" date="2015-06" db="UniProtKB">
        <authorList>
            <consortium name="EnsemblMetazoa"/>
        </authorList>
    </citation>
    <scope>IDENTIFICATION</scope>
</reference>
<sequence length="406" mass="47039">MEVCIIGAGMAGVCTAKHSLQNGFKTTVFEQTGAIGGTWVYTDTTEKDEYGLDIHSSMYKSLHTNLPKEIMGFPDFPFPELEKSYDVLQFIRDYAENFNVNDLIKFHHYVVRVRPYDGRWEVVVKDLPNNKYLTYNFDFVFICNGHYQEPLYPTIEGLDSFSGTTIHSHYYREPQPFRDETVLVIGAGPSGRDIAEEVSHVAKKVFISHHEPKEIKGAFTSNVVQKPDCFAFRDGNIVEFKDGSKEKITKILFCTGYKFTFPFLSMDSGVTIEDNYVKPLYKHCISINSPRLAFIGLCFRSLISHMLDIQVRFAFSFFTGRKTLPSRKEMLQDMEKDIKERAERVSLLEKEQYYNDLAATAEIENVKPVIMKLYFENQMNNKSNYLNFRKNKYKIVDDENFIQIFD</sequence>
<evidence type="ECO:0000256" key="3">
    <source>
        <dbReference type="ARBA" id="ARBA00022630"/>
    </source>
</evidence>
<evidence type="ECO:0000256" key="4">
    <source>
        <dbReference type="ARBA" id="ARBA00022827"/>
    </source>
</evidence>
<dbReference type="GO" id="GO:0050660">
    <property type="term" value="F:flavin adenine dinucleotide binding"/>
    <property type="evidence" value="ECO:0007669"/>
    <property type="project" value="InterPro"/>
</dbReference>
<keyword evidence="5" id="KW-0521">NADP</keyword>
<evidence type="ECO:0000256" key="8">
    <source>
        <dbReference type="RuleBase" id="RU361177"/>
    </source>
</evidence>
<keyword evidence="10" id="KW-1185">Reference proteome</keyword>
<dbReference type="EC" id="1.-.-.-" evidence="8"/>
<dbReference type="OMA" id="PVIHKLM"/>
<accession>T1H1R1</accession>
<dbReference type="PIRSF" id="PIRSF000332">
    <property type="entry name" value="FMO"/>
    <property type="match status" value="1"/>
</dbReference>